<dbReference type="SMART" id="SM00382">
    <property type="entry name" value="AAA"/>
    <property type="match status" value="1"/>
</dbReference>
<gene>
    <name evidence="8" type="primary">phnC</name>
    <name evidence="8" type="ORF">DAY19_10960</name>
</gene>
<dbReference type="InterPro" id="IPR050086">
    <property type="entry name" value="MetN_ABC_transporter-like"/>
</dbReference>
<dbReference type="PANTHER" id="PTHR43166:SF6">
    <property type="entry name" value="PHOSPHONATES IMPORT ATP-BINDING PROTEIN PHNC"/>
    <property type="match status" value="1"/>
</dbReference>
<evidence type="ECO:0000256" key="6">
    <source>
        <dbReference type="ARBA" id="ARBA00023136"/>
    </source>
</evidence>
<dbReference type="SUPFAM" id="SSF52540">
    <property type="entry name" value="P-loop containing nucleoside triphosphate hydrolases"/>
    <property type="match status" value="1"/>
</dbReference>
<dbReference type="PROSITE" id="PS00211">
    <property type="entry name" value="ABC_TRANSPORTER_1"/>
    <property type="match status" value="1"/>
</dbReference>
<keyword evidence="4 8" id="KW-0067">ATP-binding</keyword>
<organism evidence="8 9">
    <name type="scientific">Halobacteriovorax vibrionivorans</name>
    <dbReference type="NCBI Taxonomy" id="2152716"/>
    <lineage>
        <taxon>Bacteria</taxon>
        <taxon>Pseudomonadati</taxon>
        <taxon>Bdellovibrionota</taxon>
        <taxon>Bacteriovoracia</taxon>
        <taxon>Bacteriovoracales</taxon>
        <taxon>Halobacteriovoraceae</taxon>
        <taxon>Halobacteriovorax</taxon>
    </lineage>
</organism>
<dbReference type="PROSITE" id="PS50893">
    <property type="entry name" value="ABC_TRANSPORTER_2"/>
    <property type="match status" value="1"/>
</dbReference>
<dbReference type="EMBL" id="QDKL01000003">
    <property type="protein sequence ID" value="RZF20499.1"/>
    <property type="molecule type" value="Genomic_DNA"/>
</dbReference>
<evidence type="ECO:0000313" key="9">
    <source>
        <dbReference type="Proteomes" id="UP000443582"/>
    </source>
</evidence>
<dbReference type="Gene3D" id="3.40.50.300">
    <property type="entry name" value="P-loop containing nucleotide triphosphate hydrolases"/>
    <property type="match status" value="1"/>
</dbReference>
<proteinExistence type="predicted"/>
<evidence type="ECO:0000256" key="4">
    <source>
        <dbReference type="ARBA" id="ARBA00022840"/>
    </source>
</evidence>
<evidence type="ECO:0000256" key="3">
    <source>
        <dbReference type="ARBA" id="ARBA00022741"/>
    </source>
</evidence>
<dbReference type="PANTHER" id="PTHR43166">
    <property type="entry name" value="AMINO ACID IMPORT ATP-BINDING PROTEIN"/>
    <property type="match status" value="1"/>
</dbReference>
<dbReference type="InterPro" id="IPR003593">
    <property type="entry name" value="AAA+_ATPase"/>
</dbReference>
<keyword evidence="1" id="KW-0813">Transport</keyword>
<keyword evidence="2" id="KW-1003">Cell membrane</keyword>
<dbReference type="Proteomes" id="UP000443582">
    <property type="component" value="Unassembled WGS sequence"/>
</dbReference>
<dbReference type="InterPro" id="IPR027417">
    <property type="entry name" value="P-loop_NTPase"/>
</dbReference>
<dbReference type="GO" id="GO:0005524">
    <property type="term" value="F:ATP binding"/>
    <property type="evidence" value="ECO:0007669"/>
    <property type="project" value="UniProtKB-KW"/>
</dbReference>
<evidence type="ECO:0000259" key="7">
    <source>
        <dbReference type="PROSITE" id="PS50893"/>
    </source>
</evidence>
<dbReference type="CDD" id="cd03256">
    <property type="entry name" value="ABC_PhnC_transporter"/>
    <property type="match status" value="1"/>
</dbReference>
<sequence>MILEVKNVNKVYPNGCHALNNVSFNVDKGEFLVIIGLSGSGKSTMLRCMNRLHDVTSGEINFEGKDITKLKGASMREARSNIGMIFQHFNLIPRRTVMTNVLSGTLSKTGVIKSIFGIYSEEDKKKAQDYIKIVGLEGKENVRADNLSGGQQQRVAIARALMQNPKVLLADEPVASLDPATSHSVMQYLKKVNEELGVTVICNLHFLSLVREYASRVVALKGGKLIYEGQPLDINEEWFQTIYGEDAVEVTIN</sequence>
<keyword evidence="9" id="KW-1185">Reference proteome</keyword>
<evidence type="ECO:0000256" key="1">
    <source>
        <dbReference type="ARBA" id="ARBA00022448"/>
    </source>
</evidence>
<evidence type="ECO:0000256" key="5">
    <source>
        <dbReference type="ARBA" id="ARBA00022967"/>
    </source>
</evidence>
<dbReference type="RefSeq" id="WP_115362370.1">
    <property type="nucleotide sequence ID" value="NZ_QDKL01000003.1"/>
</dbReference>
<evidence type="ECO:0000256" key="2">
    <source>
        <dbReference type="ARBA" id="ARBA00022475"/>
    </source>
</evidence>
<name>A0ABY0IG30_9BACT</name>
<keyword evidence="5" id="KW-1278">Translocase</keyword>
<dbReference type="InterPro" id="IPR003439">
    <property type="entry name" value="ABC_transporter-like_ATP-bd"/>
</dbReference>
<evidence type="ECO:0000313" key="8">
    <source>
        <dbReference type="EMBL" id="RZF20499.1"/>
    </source>
</evidence>
<keyword evidence="6" id="KW-0472">Membrane</keyword>
<accession>A0ABY0IG30</accession>
<comment type="caution">
    <text evidence="8">The sequence shown here is derived from an EMBL/GenBank/DDBJ whole genome shotgun (WGS) entry which is preliminary data.</text>
</comment>
<feature type="domain" description="ABC transporter" evidence="7">
    <location>
        <begin position="3"/>
        <end position="247"/>
    </location>
</feature>
<protein>
    <submittedName>
        <fullName evidence="8">Phosphonate ABC transporter ATP-binding protein</fullName>
    </submittedName>
</protein>
<dbReference type="Pfam" id="PF00005">
    <property type="entry name" value="ABC_tran"/>
    <property type="match status" value="1"/>
</dbReference>
<dbReference type="InterPro" id="IPR017871">
    <property type="entry name" value="ABC_transporter-like_CS"/>
</dbReference>
<dbReference type="InterPro" id="IPR012693">
    <property type="entry name" value="ABC_transpr_PhnC"/>
</dbReference>
<keyword evidence="3" id="KW-0547">Nucleotide-binding</keyword>
<dbReference type="NCBIfam" id="TIGR02315">
    <property type="entry name" value="ABC_phnC"/>
    <property type="match status" value="1"/>
</dbReference>
<reference evidence="9" key="1">
    <citation type="journal article" date="2019" name="Int. J. Syst. Evol. Microbiol.">
        <title>Halobacteriovorax valvorus sp. nov., a novel prokaryotic predator isolated from coastal seawater of China.</title>
        <authorList>
            <person name="Chen M.-X."/>
        </authorList>
    </citation>
    <scope>NUCLEOTIDE SEQUENCE [LARGE SCALE GENOMIC DNA]</scope>
    <source>
        <strain evidence="9">BL9</strain>
    </source>
</reference>